<reference evidence="2" key="2">
    <citation type="submission" date="2020-09" db="EMBL/GenBank/DDBJ databases">
        <authorList>
            <person name="Sun Q."/>
            <person name="Ohkuma M."/>
        </authorList>
    </citation>
    <scope>NUCLEOTIDE SEQUENCE</scope>
    <source>
        <strain evidence="2">JCM 4234</strain>
    </source>
</reference>
<reference evidence="2" key="1">
    <citation type="journal article" date="2014" name="Int. J. Syst. Evol. Microbiol.">
        <title>Complete genome sequence of Corynebacterium casei LMG S-19264T (=DSM 44701T), isolated from a smear-ripened cheese.</title>
        <authorList>
            <consortium name="US DOE Joint Genome Institute (JGI-PGF)"/>
            <person name="Walter F."/>
            <person name="Albersmeier A."/>
            <person name="Kalinowski J."/>
            <person name="Ruckert C."/>
        </authorList>
    </citation>
    <scope>NUCLEOTIDE SEQUENCE</scope>
    <source>
        <strain evidence="2">JCM 4234</strain>
    </source>
</reference>
<keyword evidence="3" id="KW-1185">Reference proteome</keyword>
<evidence type="ECO:0000256" key="1">
    <source>
        <dbReference type="SAM" id="MobiDB-lite"/>
    </source>
</evidence>
<dbReference type="SUPFAM" id="SSF89392">
    <property type="entry name" value="Prokaryotic lipoproteins and lipoprotein localization factors"/>
    <property type="match status" value="1"/>
</dbReference>
<dbReference type="AlphaFoldDB" id="A0A918L9V5"/>
<dbReference type="InterPro" id="IPR029046">
    <property type="entry name" value="LolA/LolB/LppX"/>
</dbReference>
<keyword evidence="2" id="KW-0449">Lipoprotein</keyword>
<name>A0A918L9V5_STRGD</name>
<sequence>MELGIRKRGGATLAGVAALVLAGGAVGCGAEKDGSAGRSVHQVITAAYEKTAEAKSAKVEMTMSMPGAAGGDMTMNGVMGWDPTVMDMTMKGSAFAAAGPDAPQQMRMIWQDNVMYMDMGAEAAKEMDGKRWLKFDLAAAAEMAGDEALTEQMTKGLENVNQNPADQLAMLLESPSLKHVGTAKVDGVETEHYKGTLTVKEMMESNESLEVLKPAERKQLLENIDKAGIKGYDTEVWVNEDDLPVRMDVSMESPEGSIETSMKLSDYGAKAEVQVPPAGETTDLADMFKEMGDALGDLSDATGSTDAGSTEDLDKELADIEKELAELESLDASGV</sequence>
<comment type="caution">
    <text evidence="2">The sequence shown here is derived from an EMBL/GenBank/DDBJ whole genome shotgun (WGS) entry which is preliminary data.</text>
</comment>
<proteinExistence type="predicted"/>
<gene>
    <name evidence="2" type="ORF">GCM10010238_09320</name>
</gene>
<organism evidence="2 3">
    <name type="scientific">Streptomyces griseoviridis</name>
    <dbReference type="NCBI Taxonomy" id="45398"/>
    <lineage>
        <taxon>Bacteria</taxon>
        <taxon>Bacillati</taxon>
        <taxon>Actinomycetota</taxon>
        <taxon>Actinomycetes</taxon>
        <taxon>Kitasatosporales</taxon>
        <taxon>Streptomycetaceae</taxon>
        <taxon>Streptomyces</taxon>
    </lineage>
</organism>
<dbReference type="PROSITE" id="PS51257">
    <property type="entry name" value="PROKAR_LIPOPROTEIN"/>
    <property type="match status" value="1"/>
</dbReference>
<feature type="region of interest" description="Disordered" evidence="1">
    <location>
        <begin position="294"/>
        <end position="314"/>
    </location>
</feature>
<dbReference type="EMBL" id="BMSL01000002">
    <property type="protein sequence ID" value="GGS23467.1"/>
    <property type="molecule type" value="Genomic_DNA"/>
</dbReference>
<evidence type="ECO:0000313" key="3">
    <source>
        <dbReference type="Proteomes" id="UP000653493"/>
    </source>
</evidence>
<evidence type="ECO:0000313" key="2">
    <source>
        <dbReference type="EMBL" id="GGS23467.1"/>
    </source>
</evidence>
<protein>
    <submittedName>
        <fullName evidence="2">Lipoprotein</fullName>
    </submittedName>
</protein>
<dbReference type="Gene3D" id="2.50.20.20">
    <property type="match status" value="1"/>
</dbReference>
<accession>A0A918L9V5</accession>
<dbReference type="Proteomes" id="UP000653493">
    <property type="component" value="Unassembled WGS sequence"/>
</dbReference>